<gene>
    <name evidence="1" type="ORF">ETD96_40410</name>
</gene>
<comment type="caution">
    <text evidence="1">The sequence shown here is derived from an EMBL/GenBank/DDBJ whole genome shotgun (WGS) entry which is preliminary data.</text>
</comment>
<organism evidence="1 2">
    <name type="scientific">Actinomadura geliboluensis</name>
    <dbReference type="NCBI Taxonomy" id="882440"/>
    <lineage>
        <taxon>Bacteria</taxon>
        <taxon>Bacillati</taxon>
        <taxon>Actinomycetota</taxon>
        <taxon>Actinomycetes</taxon>
        <taxon>Streptosporangiales</taxon>
        <taxon>Thermomonosporaceae</taxon>
        <taxon>Actinomadura</taxon>
    </lineage>
</organism>
<proteinExistence type="predicted"/>
<name>A0A5S4GKN4_9ACTN</name>
<dbReference type="EMBL" id="VCKZ01000527">
    <property type="protein sequence ID" value="TMR26870.1"/>
    <property type="molecule type" value="Genomic_DNA"/>
</dbReference>
<protein>
    <submittedName>
        <fullName evidence="1">Uncharacterized protein</fullName>
    </submittedName>
</protein>
<accession>A0A5S4GKN4</accession>
<evidence type="ECO:0000313" key="1">
    <source>
        <dbReference type="EMBL" id="TMR26870.1"/>
    </source>
</evidence>
<evidence type="ECO:0000313" key="2">
    <source>
        <dbReference type="Proteomes" id="UP000305238"/>
    </source>
</evidence>
<dbReference type="RefSeq" id="WP_138641767.1">
    <property type="nucleotide sequence ID" value="NZ_VCKZ01000527.1"/>
</dbReference>
<sequence length="110" mass="12367">MRTAVLWGRTAAGRRMAVRWLDLLADGVGARGYRCVRLYRVGWRPMLWVYARGAVRDVGVLVDVRAVPGGLAYYETERGRAGYLSPCGEVEGAVEQVDLLLKHRMFPATW</sequence>
<dbReference type="OrthoDB" id="3475100at2"/>
<keyword evidence="2" id="KW-1185">Reference proteome</keyword>
<dbReference type="Proteomes" id="UP000305238">
    <property type="component" value="Unassembled WGS sequence"/>
</dbReference>
<dbReference type="AlphaFoldDB" id="A0A5S4GKN4"/>
<reference evidence="1 2" key="1">
    <citation type="submission" date="2019-05" db="EMBL/GenBank/DDBJ databases">
        <title>Draft genome sequence of Actinomadura geliboluensis A8036.</title>
        <authorList>
            <person name="Saricaoglu S."/>
            <person name="Isik K."/>
        </authorList>
    </citation>
    <scope>NUCLEOTIDE SEQUENCE [LARGE SCALE GENOMIC DNA]</scope>
    <source>
        <strain evidence="1 2">A8036</strain>
    </source>
</reference>